<evidence type="ECO:0000259" key="1">
    <source>
        <dbReference type="Pfam" id="PF00149"/>
    </source>
</evidence>
<dbReference type="KEGG" id="manq:L1994_07195"/>
<organism evidence="2 3">
    <name type="scientific">Methanomicrobium antiquum</name>
    <dbReference type="NCBI Taxonomy" id="487686"/>
    <lineage>
        <taxon>Archaea</taxon>
        <taxon>Methanobacteriati</taxon>
        <taxon>Methanobacteriota</taxon>
        <taxon>Stenosarchaea group</taxon>
        <taxon>Methanomicrobia</taxon>
        <taxon>Methanomicrobiales</taxon>
        <taxon>Methanomicrobiaceae</taxon>
        <taxon>Methanomicrobium</taxon>
    </lineage>
</organism>
<dbReference type="GO" id="GO:0016787">
    <property type="term" value="F:hydrolase activity"/>
    <property type="evidence" value="ECO:0007669"/>
    <property type="project" value="InterPro"/>
</dbReference>
<dbReference type="EMBL" id="CP091092">
    <property type="protein sequence ID" value="WFN35942.1"/>
    <property type="molecule type" value="Genomic_DNA"/>
</dbReference>
<name>A0AAF0FP15_9EURY</name>
<dbReference type="AlphaFoldDB" id="A0AAF0FP15"/>
<keyword evidence="3" id="KW-1185">Reference proteome</keyword>
<gene>
    <name evidence="2" type="ORF">L1994_07195</name>
</gene>
<dbReference type="GeneID" id="79950171"/>
<dbReference type="SUPFAM" id="SSF56300">
    <property type="entry name" value="Metallo-dependent phosphatases"/>
    <property type="match status" value="1"/>
</dbReference>
<dbReference type="Gene3D" id="3.60.21.10">
    <property type="match status" value="1"/>
</dbReference>
<dbReference type="Proteomes" id="UP001218895">
    <property type="component" value="Chromosome"/>
</dbReference>
<sequence>MMKVLLLSDLHGQYGRMGSFLELDPDLVLISGDLTDMGPCEPVIQLIDEINVPCFAIPGNCDPKEILQTLEESGAVSLHGASIDIGKITIVGIGGSNPTPFKTPFELEEEEIDSILKDAEGRVRQNVHNILLCHAPPYGTLDDVGGNNVGSQSLKEHMKKYDLVCCGHIHDQSGVKEVEGTIVVNPGPASEGRCALITLGEEPKEIRVELLKL</sequence>
<reference evidence="2" key="1">
    <citation type="submission" date="2022-01" db="EMBL/GenBank/DDBJ databases">
        <title>Complete genome of Methanomicrobium antiquum DSM 21220.</title>
        <authorList>
            <person name="Chen S.-C."/>
            <person name="You Y.-T."/>
            <person name="Zhou Y.-Z."/>
            <person name="Lai M.-C."/>
        </authorList>
    </citation>
    <scope>NUCLEOTIDE SEQUENCE</scope>
    <source>
        <strain evidence="2">DSM 21220</strain>
    </source>
</reference>
<evidence type="ECO:0000313" key="3">
    <source>
        <dbReference type="Proteomes" id="UP001218895"/>
    </source>
</evidence>
<protein>
    <submittedName>
        <fullName evidence="2">Metallophosphoesterase</fullName>
    </submittedName>
</protein>
<dbReference type="RefSeq" id="WP_278098781.1">
    <property type="nucleotide sequence ID" value="NZ_CP091092.1"/>
</dbReference>
<dbReference type="InterPro" id="IPR004843">
    <property type="entry name" value="Calcineurin-like_PHP"/>
</dbReference>
<evidence type="ECO:0000313" key="2">
    <source>
        <dbReference type="EMBL" id="WFN35942.1"/>
    </source>
</evidence>
<accession>A0AAF0FP15</accession>
<dbReference type="PANTHER" id="PTHR37523">
    <property type="entry name" value="METALLOPHOSPHOESTERASE"/>
    <property type="match status" value="1"/>
</dbReference>
<dbReference type="InterPro" id="IPR029052">
    <property type="entry name" value="Metallo-depent_PP-like"/>
</dbReference>
<dbReference type="PANTHER" id="PTHR37523:SF1">
    <property type="entry name" value="CALCINEURIN-LIKE PHOSPHOESTERASE DOMAIN-CONTAINING PROTEIN"/>
    <property type="match status" value="1"/>
</dbReference>
<dbReference type="Pfam" id="PF00149">
    <property type="entry name" value="Metallophos"/>
    <property type="match status" value="1"/>
</dbReference>
<proteinExistence type="predicted"/>
<feature type="domain" description="Calcineurin-like phosphoesterase" evidence="1">
    <location>
        <begin position="2"/>
        <end position="171"/>
    </location>
</feature>